<feature type="transmembrane region" description="Helical" evidence="15">
    <location>
        <begin position="1077"/>
        <end position="1094"/>
    </location>
</feature>
<dbReference type="NCBIfam" id="TIGR00528">
    <property type="entry name" value="gcvT"/>
    <property type="match status" value="1"/>
</dbReference>
<dbReference type="InterPro" id="IPR023606">
    <property type="entry name" value="CoA-Trfase_III_dom_1_sf"/>
</dbReference>
<dbReference type="Gene3D" id="4.10.1250.10">
    <property type="entry name" value="Aminomethyltransferase fragment"/>
    <property type="match status" value="1"/>
</dbReference>
<comment type="similarity">
    <text evidence="5">Belongs to the GcvP family.</text>
</comment>
<feature type="transmembrane region" description="Helical" evidence="15">
    <location>
        <begin position="963"/>
        <end position="981"/>
    </location>
</feature>
<dbReference type="InterPro" id="IPR017516">
    <property type="entry name" value="AbrB_dup"/>
</dbReference>
<feature type="signal peptide" evidence="16">
    <location>
        <begin position="1"/>
        <end position="24"/>
    </location>
</feature>
<dbReference type="InterPro" id="IPR015422">
    <property type="entry name" value="PyrdxlP-dep_Trfase_small"/>
</dbReference>
<dbReference type="NCBIfam" id="NF010093">
    <property type="entry name" value="PRK13579.1"/>
    <property type="match status" value="1"/>
</dbReference>
<feature type="chain" id="PRO_5041211383" description="glycine dehydrogenase (aminomethyl-transferring)" evidence="16">
    <location>
        <begin position="25"/>
        <end position="3160"/>
    </location>
</feature>
<feature type="transmembrane region" description="Helical" evidence="15">
    <location>
        <begin position="1156"/>
        <end position="1177"/>
    </location>
</feature>
<dbReference type="PANTHER" id="PTHR11773">
    <property type="entry name" value="GLYCINE DEHYDROGENASE, DECARBOXYLATING"/>
    <property type="match status" value="1"/>
</dbReference>
<evidence type="ECO:0000256" key="3">
    <source>
        <dbReference type="ARBA" id="ARBA00008383"/>
    </source>
</evidence>
<dbReference type="GO" id="GO:0046912">
    <property type="term" value="F:acyltransferase activity, acyl groups converted into alkyl on transfer"/>
    <property type="evidence" value="ECO:0007669"/>
    <property type="project" value="InterPro"/>
</dbReference>
<dbReference type="GO" id="GO:0019464">
    <property type="term" value="P:glycine decarboxylation via glycine cleavage system"/>
    <property type="evidence" value="ECO:0007669"/>
    <property type="project" value="InterPro"/>
</dbReference>
<evidence type="ECO:0000256" key="6">
    <source>
        <dbReference type="ARBA" id="ARBA00012134"/>
    </source>
</evidence>
<gene>
    <name evidence="18" type="ORF">EVOR1521_LOCUS16985</name>
</gene>
<dbReference type="NCBIfam" id="NF002270">
    <property type="entry name" value="PRK01202.1"/>
    <property type="match status" value="1"/>
</dbReference>
<feature type="transmembrane region" description="Helical" evidence="15">
    <location>
        <begin position="1189"/>
        <end position="1213"/>
    </location>
</feature>
<dbReference type="Gene3D" id="3.30.70.1400">
    <property type="entry name" value="Aminomethyltransferase beta-barrel domains"/>
    <property type="match status" value="1"/>
</dbReference>
<dbReference type="SUPFAM" id="SSF53383">
    <property type="entry name" value="PLP-dependent transferases"/>
    <property type="match status" value="2"/>
</dbReference>
<feature type="transmembrane region" description="Helical" evidence="15">
    <location>
        <begin position="794"/>
        <end position="818"/>
    </location>
</feature>
<dbReference type="Pfam" id="PF02515">
    <property type="entry name" value="CoA_transf_3"/>
    <property type="match status" value="1"/>
</dbReference>
<dbReference type="InterPro" id="IPR011053">
    <property type="entry name" value="Single_hybrid_motif"/>
</dbReference>
<feature type="transmembrane region" description="Helical" evidence="15">
    <location>
        <begin position="636"/>
        <end position="656"/>
    </location>
</feature>
<feature type="transmembrane region" description="Helical" evidence="15">
    <location>
        <begin position="541"/>
        <end position="566"/>
    </location>
</feature>
<evidence type="ECO:0000256" key="8">
    <source>
        <dbReference type="ARBA" id="ARBA00022898"/>
    </source>
</evidence>
<dbReference type="NCBIfam" id="NF004864">
    <property type="entry name" value="PRK06224.1-1"/>
    <property type="match status" value="1"/>
</dbReference>
<dbReference type="NCBIfam" id="NF003346">
    <property type="entry name" value="PRK04366.1"/>
    <property type="match status" value="1"/>
</dbReference>
<dbReference type="GO" id="GO:0016020">
    <property type="term" value="C:membrane"/>
    <property type="evidence" value="ECO:0007669"/>
    <property type="project" value="InterPro"/>
</dbReference>
<dbReference type="FunFam" id="3.40.640.10:FF:000007">
    <property type="entry name" value="glycine dehydrogenase (Decarboxylating), mitochondrial"/>
    <property type="match status" value="1"/>
</dbReference>
<dbReference type="SUPFAM" id="SSF89796">
    <property type="entry name" value="CoA-transferase family III (CaiB/BaiF)"/>
    <property type="match status" value="1"/>
</dbReference>
<feature type="transmembrane region" description="Helical" evidence="15">
    <location>
        <begin position="695"/>
        <end position="717"/>
    </location>
</feature>
<dbReference type="InterPro" id="IPR017453">
    <property type="entry name" value="GCV_H_sub"/>
</dbReference>
<dbReference type="PROSITE" id="PS00189">
    <property type="entry name" value="LIPOYL"/>
    <property type="match status" value="1"/>
</dbReference>
<feature type="transmembrane region" description="Helical" evidence="15">
    <location>
        <begin position="909"/>
        <end position="927"/>
    </location>
</feature>
<name>A0AA36N239_9DINO</name>
<evidence type="ECO:0000256" key="1">
    <source>
        <dbReference type="ARBA" id="ARBA00001933"/>
    </source>
</evidence>
<dbReference type="Pfam" id="PF01597">
    <property type="entry name" value="GCV_H"/>
    <property type="match status" value="1"/>
</dbReference>
<keyword evidence="8 12" id="KW-0663">Pyridoxal phosphate</keyword>
<dbReference type="EMBL" id="CAUJNA010002223">
    <property type="protein sequence ID" value="CAJ1391721.1"/>
    <property type="molecule type" value="Genomic_DNA"/>
</dbReference>
<dbReference type="SUPFAM" id="SSF101790">
    <property type="entry name" value="Aminomethyltransferase beta-barrel domain"/>
    <property type="match status" value="1"/>
</dbReference>
<dbReference type="InterPro" id="IPR033753">
    <property type="entry name" value="GCV_H/Fam206"/>
</dbReference>
<dbReference type="Pfam" id="PF21478">
    <property type="entry name" value="GcvP2_C"/>
    <property type="match status" value="1"/>
</dbReference>
<dbReference type="GO" id="GO:0005960">
    <property type="term" value="C:glycine cleavage complex"/>
    <property type="evidence" value="ECO:0007669"/>
    <property type="project" value="InterPro"/>
</dbReference>
<dbReference type="CDD" id="cd07012">
    <property type="entry name" value="PBP2_Bug_TTT"/>
    <property type="match status" value="1"/>
</dbReference>
<feature type="transmembrane region" description="Helical" evidence="15">
    <location>
        <begin position="1012"/>
        <end position="1034"/>
    </location>
</feature>
<dbReference type="InterPro" id="IPR016142">
    <property type="entry name" value="Citrate_synth-like_lrg_a-sub"/>
</dbReference>
<dbReference type="FunFam" id="3.90.1150.10:FF:000007">
    <property type="entry name" value="Glycine dehydrogenase (decarboxylating), mitochondrial"/>
    <property type="match status" value="1"/>
</dbReference>
<feature type="region of interest" description="Disordered" evidence="14">
    <location>
        <begin position="1604"/>
        <end position="1629"/>
    </location>
</feature>
<dbReference type="InterPro" id="IPR049316">
    <property type="entry name" value="GDC-P_C"/>
</dbReference>
<dbReference type="InterPro" id="IPR027266">
    <property type="entry name" value="TrmE/GcvT-like"/>
</dbReference>
<dbReference type="CDD" id="cd00613">
    <property type="entry name" value="GDC-P"/>
    <property type="match status" value="1"/>
</dbReference>
<dbReference type="Gene3D" id="3.90.1150.10">
    <property type="entry name" value="Aspartate Aminotransferase, domain 1"/>
    <property type="match status" value="1"/>
</dbReference>
<dbReference type="GO" id="GO:0030170">
    <property type="term" value="F:pyridoxal phosphate binding"/>
    <property type="evidence" value="ECO:0007669"/>
    <property type="project" value="TreeGrafter"/>
</dbReference>
<dbReference type="InterPro" id="IPR015424">
    <property type="entry name" value="PyrdxlP-dep_Trfase"/>
</dbReference>
<feature type="domain" description="Lipoyl-binding" evidence="17">
    <location>
        <begin position="2264"/>
        <end position="2346"/>
    </location>
</feature>
<dbReference type="InterPro" id="IPR029043">
    <property type="entry name" value="GcvT/YgfZ_C"/>
</dbReference>
<evidence type="ECO:0000256" key="12">
    <source>
        <dbReference type="PIRSR" id="PIRSR603437-50"/>
    </source>
</evidence>
<dbReference type="Pfam" id="PF01970">
    <property type="entry name" value="TctA"/>
    <property type="match status" value="1"/>
</dbReference>
<dbReference type="InterPro" id="IPR003437">
    <property type="entry name" value="GcvP"/>
</dbReference>
<evidence type="ECO:0000256" key="2">
    <source>
        <dbReference type="ARBA" id="ARBA00001938"/>
    </source>
</evidence>
<dbReference type="InterPro" id="IPR003673">
    <property type="entry name" value="CoA-Trfase_fam_III"/>
</dbReference>
<dbReference type="Pfam" id="PF07331">
    <property type="entry name" value="TctB"/>
    <property type="match status" value="1"/>
</dbReference>
<dbReference type="Gene3D" id="3.40.50.10540">
    <property type="entry name" value="Crotonobetainyl-coa:carnitine coa-transferase, domain 1"/>
    <property type="match status" value="1"/>
</dbReference>
<feature type="transmembrane region" description="Helical" evidence="15">
    <location>
        <begin position="988"/>
        <end position="1006"/>
    </location>
</feature>
<dbReference type="Gene3D" id="3.40.640.10">
    <property type="entry name" value="Type I PLP-dependent aspartate aminotransferase-like (Major domain)"/>
    <property type="match status" value="2"/>
</dbReference>
<feature type="transmembrane region" description="Helical" evidence="15">
    <location>
        <begin position="830"/>
        <end position="848"/>
    </location>
</feature>
<reference evidence="18" key="1">
    <citation type="submission" date="2023-08" db="EMBL/GenBank/DDBJ databases">
        <authorList>
            <person name="Chen Y."/>
            <person name="Shah S."/>
            <person name="Dougan E. K."/>
            <person name="Thang M."/>
            <person name="Chan C."/>
        </authorList>
    </citation>
    <scope>NUCLEOTIDE SEQUENCE</scope>
</reference>
<dbReference type="NCBIfam" id="TIGR00527">
    <property type="entry name" value="gcvH"/>
    <property type="match status" value="1"/>
</dbReference>
<feature type="modified residue" description="N6-lipoyllysine" evidence="13">
    <location>
        <position position="2305"/>
    </location>
</feature>
<dbReference type="InterPro" id="IPR002020">
    <property type="entry name" value="Citrate_synthase"/>
</dbReference>
<dbReference type="NCBIfam" id="TIGR03082">
    <property type="entry name" value="Gneg_AbrB_dup"/>
    <property type="match status" value="1"/>
</dbReference>
<feature type="transmembrane region" description="Helical" evidence="15">
    <location>
        <begin position="939"/>
        <end position="957"/>
    </location>
</feature>
<dbReference type="NCBIfam" id="TIGR00461">
    <property type="entry name" value="gcvP"/>
    <property type="match status" value="1"/>
</dbReference>
<dbReference type="InterPro" id="IPR044855">
    <property type="entry name" value="CoA-Trfase_III_dom3_sf"/>
</dbReference>
<dbReference type="InterPro" id="IPR020581">
    <property type="entry name" value="GDC_P"/>
</dbReference>
<organism evidence="18 19">
    <name type="scientific">Effrenium voratum</name>
    <dbReference type="NCBI Taxonomy" id="2562239"/>
    <lineage>
        <taxon>Eukaryota</taxon>
        <taxon>Sar</taxon>
        <taxon>Alveolata</taxon>
        <taxon>Dinophyceae</taxon>
        <taxon>Suessiales</taxon>
        <taxon>Symbiodiniaceae</taxon>
        <taxon>Effrenium</taxon>
    </lineage>
</organism>
<comment type="caution">
    <text evidence="18">The sequence shown here is derived from an EMBL/GenBank/DDBJ whole genome shotgun (WGS) entry which is preliminary data.</text>
</comment>
<evidence type="ECO:0000256" key="4">
    <source>
        <dbReference type="ARBA" id="ARBA00009249"/>
    </source>
</evidence>
<comment type="cofactor">
    <cofactor evidence="2">
        <name>(R)-lipoate</name>
        <dbReference type="ChEBI" id="CHEBI:83088"/>
    </cofactor>
</comment>
<dbReference type="Gene3D" id="3.40.190.10">
    <property type="entry name" value="Periplasmic binding protein-like II"/>
    <property type="match status" value="1"/>
</dbReference>
<evidence type="ECO:0000256" key="13">
    <source>
        <dbReference type="PIRSR" id="PIRSR617453-50"/>
    </source>
</evidence>
<feature type="transmembrane region" description="Helical" evidence="15">
    <location>
        <begin position="447"/>
        <end position="468"/>
    </location>
</feature>
<protein>
    <recommendedName>
        <fullName evidence="6">glycine dehydrogenase (aminomethyl-transferring)</fullName>
        <ecNumber evidence="6">1.4.4.2</ecNumber>
    </recommendedName>
</protein>
<dbReference type="EC" id="1.4.4.2" evidence="6"/>
<keyword evidence="15" id="KW-0472">Membrane</keyword>
<dbReference type="PROSITE" id="PS50968">
    <property type="entry name" value="BIOTINYL_LIPOYL"/>
    <property type="match status" value="1"/>
</dbReference>
<feature type="transmembrane region" description="Helical" evidence="15">
    <location>
        <begin position="424"/>
        <end position="441"/>
    </location>
</feature>
<dbReference type="SUPFAM" id="SSF53850">
    <property type="entry name" value="Periplasmic binding protein-like II"/>
    <property type="match status" value="1"/>
</dbReference>
<evidence type="ECO:0000256" key="10">
    <source>
        <dbReference type="ARBA" id="ARBA00023002"/>
    </source>
</evidence>
<dbReference type="HAMAP" id="MF_00272">
    <property type="entry name" value="GcvH"/>
    <property type="match status" value="1"/>
</dbReference>
<dbReference type="Gene3D" id="3.40.190.150">
    <property type="entry name" value="Bordetella uptake gene, domain 1"/>
    <property type="match status" value="1"/>
</dbReference>
<keyword evidence="19" id="KW-1185">Reference proteome</keyword>
<evidence type="ECO:0000256" key="11">
    <source>
        <dbReference type="ARBA" id="ARBA00049026"/>
    </source>
</evidence>
<dbReference type="InterPro" id="IPR015421">
    <property type="entry name" value="PyrdxlP-dep_Trfase_major"/>
</dbReference>
<dbReference type="InterPro" id="IPR016143">
    <property type="entry name" value="Citrate_synth-like_sm_a-sub"/>
</dbReference>
<evidence type="ECO:0000256" key="9">
    <source>
        <dbReference type="ARBA" id="ARBA00022946"/>
    </source>
</evidence>
<comment type="similarity">
    <text evidence="3">Belongs to the CoA-transferase III family.</text>
</comment>
<feature type="transmembrane region" description="Helical" evidence="15">
    <location>
        <begin position="1219"/>
        <end position="1240"/>
    </location>
</feature>
<keyword evidence="15" id="KW-1133">Transmembrane helix</keyword>
<dbReference type="SUPFAM" id="SSF51230">
    <property type="entry name" value="Single hybrid motif"/>
    <property type="match status" value="1"/>
</dbReference>
<dbReference type="NCBIfam" id="NF001567">
    <property type="entry name" value="PRK00389.1"/>
    <property type="match status" value="1"/>
</dbReference>
<dbReference type="Pfam" id="PF01571">
    <property type="entry name" value="GCV_T"/>
    <property type="match status" value="1"/>
</dbReference>
<feature type="region of interest" description="Disordered" evidence="14">
    <location>
        <begin position="1896"/>
        <end position="1917"/>
    </location>
</feature>
<dbReference type="GO" id="GO:0010468">
    <property type="term" value="P:regulation of gene expression"/>
    <property type="evidence" value="ECO:0007669"/>
    <property type="project" value="InterPro"/>
</dbReference>
<dbReference type="InterPro" id="IPR000089">
    <property type="entry name" value="Biotin_lipoyl"/>
</dbReference>
<dbReference type="Pfam" id="PF05145">
    <property type="entry name" value="AbrB"/>
    <property type="match status" value="1"/>
</dbReference>
<dbReference type="CDD" id="cd06100">
    <property type="entry name" value="CCL_ACL-C"/>
    <property type="match status" value="1"/>
</dbReference>
<dbReference type="InterPro" id="IPR006222">
    <property type="entry name" value="GCVT_N"/>
</dbReference>
<proteinExistence type="inferred from homology"/>
<keyword evidence="15" id="KW-0812">Transmembrane</keyword>
<evidence type="ECO:0000256" key="15">
    <source>
        <dbReference type="SAM" id="Phobius"/>
    </source>
</evidence>
<feature type="modified residue" description="N6-(pyridoxal phosphate)lysine" evidence="12">
    <location>
        <position position="2912"/>
    </location>
</feature>
<keyword evidence="7 13" id="KW-0450">Lipoyl</keyword>
<evidence type="ECO:0000256" key="7">
    <source>
        <dbReference type="ARBA" id="ARBA00022823"/>
    </source>
</evidence>
<dbReference type="GO" id="GO:0004375">
    <property type="term" value="F:glycine dehydrogenase (decarboxylating) activity"/>
    <property type="evidence" value="ECO:0007669"/>
    <property type="project" value="UniProtKB-EC"/>
</dbReference>
<feature type="transmembrane region" description="Helical" evidence="15">
    <location>
        <begin position="601"/>
        <end position="616"/>
    </location>
</feature>
<dbReference type="GO" id="GO:0016594">
    <property type="term" value="F:glycine binding"/>
    <property type="evidence" value="ECO:0007669"/>
    <property type="project" value="TreeGrafter"/>
</dbReference>
<dbReference type="PANTHER" id="PTHR11773:SF1">
    <property type="entry name" value="GLYCINE DEHYDROGENASE (DECARBOXYLATING), MITOCHONDRIAL"/>
    <property type="match status" value="1"/>
</dbReference>
<feature type="transmembrane region" description="Helical" evidence="15">
    <location>
        <begin position="348"/>
        <end position="367"/>
    </location>
</feature>
<dbReference type="Gene3D" id="3.30.1540.10">
    <property type="entry name" value="formyl-coa transferase, domain 3"/>
    <property type="match status" value="1"/>
</dbReference>
<evidence type="ECO:0000259" key="17">
    <source>
        <dbReference type="PROSITE" id="PS50968"/>
    </source>
</evidence>
<evidence type="ECO:0000313" key="19">
    <source>
        <dbReference type="Proteomes" id="UP001178507"/>
    </source>
</evidence>
<feature type="transmembrane region" description="Helical" evidence="15">
    <location>
        <begin position="1106"/>
        <end position="1127"/>
    </location>
</feature>
<dbReference type="Gene3D" id="2.40.50.100">
    <property type="match status" value="1"/>
</dbReference>
<comment type="cofactor">
    <cofactor evidence="1 12">
        <name>pyridoxal 5'-phosphate</name>
        <dbReference type="ChEBI" id="CHEBI:597326"/>
    </cofactor>
</comment>
<keyword evidence="9" id="KW-0809">Transit peptide</keyword>
<keyword evidence="16" id="KW-0732">Signal</keyword>
<dbReference type="InterPro" id="IPR002930">
    <property type="entry name" value="GCV_H"/>
</dbReference>
<evidence type="ECO:0000256" key="14">
    <source>
        <dbReference type="SAM" id="MobiDB-lite"/>
    </source>
</evidence>
<dbReference type="GO" id="GO:0004047">
    <property type="term" value="F:aminomethyltransferase activity"/>
    <property type="evidence" value="ECO:0007669"/>
    <property type="project" value="UniProtKB-EC"/>
</dbReference>
<dbReference type="InterPro" id="IPR036969">
    <property type="entry name" value="Citrate_synthase_sf"/>
</dbReference>
<dbReference type="Pfam" id="PF00285">
    <property type="entry name" value="Citrate_synt"/>
    <property type="match status" value="1"/>
</dbReference>
<dbReference type="Pfam" id="PF03401">
    <property type="entry name" value="TctC"/>
    <property type="match status" value="1"/>
</dbReference>
<dbReference type="InterPro" id="IPR005064">
    <property type="entry name" value="BUG"/>
</dbReference>
<comment type="catalytic activity">
    <reaction evidence="11">
        <text>N(6)-[(R)-lipoyl]-L-lysyl-[glycine-cleavage complex H protein] + glycine + H(+) = N(6)-[(R)-S(8)-aminomethyldihydrolipoyl]-L-lysyl-[glycine-cleavage complex H protein] + CO2</text>
        <dbReference type="Rhea" id="RHEA:24304"/>
        <dbReference type="Rhea" id="RHEA-COMP:10494"/>
        <dbReference type="Rhea" id="RHEA-COMP:10495"/>
        <dbReference type="ChEBI" id="CHEBI:15378"/>
        <dbReference type="ChEBI" id="CHEBI:16526"/>
        <dbReference type="ChEBI" id="CHEBI:57305"/>
        <dbReference type="ChEBI" id="CHEBI:83099"/>
        <dbReference type="ChEBI" id="CHEBI:83143"/>
        <dbReference type="EC" id="1.4.4.2"/>
    </reaction>
</comment>
<dbReference type="InterPro" id="IPR042100">
    <property type="entry name" value="Bug_dom1"/>
</dbReference>
<comment type="similarity">
    <text evidence="4">Belongs to the GcvH family.</text>
</comment>
<keyword evidence="10" id="KW-0560">Oxidoreductase</keyword>
<dbReference type="Pfam" id="PF02347">
    <property type="entry name" value="GDC-P"/>
    <property type="match status" value="3"/>
</dbReference>
<evidence type="ECO:0000256" key="5">
    <source>
        <dbReference type="ARBA" id="ARBA00010756"/>
    </source>
</evidence>
<dbReference type="Gene3D" id="3.30.1360.120">
    <property type="entry name" value="Probable tRNA modification gtpase trme, domain 1"/>
    <property type="match status" value="1"/>
</dbReference>
<dbReference type="GO" id="GO:0008483">
    <property type="term" value="F:transaminase activity"/>
    <property type="evidence" value="ECO:0007669"/>
    <property type="project" value="UniProtKB-KW"/>
</dbReference>
<dbReference type="InterPro" id="IPR009936">
    <property type="entry name" value="DUF1468"/>
</dbReference>
<feature type="transmembrane region" description="Helical" evidence="15">
    <location>
        <begin position="1252"/>
        <end position="1270"/>
    </location>
</feature>
<sequence length="3160" mass="332964">MLKLLTAALGAAALSFATLGAAQADGHQKLEDVHFLIPGGAGGGWDGTARGTGEALTKSGIVGSATYENMSGGGGGKAIAHLIETDDTGMLMVNSTPIVIRSLQGVFPQSFRDLTPIAGTIGDYAAMVVNTDSDIQDFGGLLDAYNADPTNVAIGGGSVAGGMDHIVVALVMKAAGADPTQVKYIPYDAGGKAMAGLLSGEIKGLSTGFGEAIELARQGEVRILCVTAPERLDASPETPTCDEAGASGAEFVNWRGFFGAPGLSDEQASAYQDALEAMYETDDWATVRDRNGWVDIFNRGDDFTSFLEAQEEQLGGLLLLAFCIAYAFLSQQIRLLPFQESSAFHARTMPEVLSVLGIGLSLIVIAFPGSKARVELAGHDWLKVGLFLALMSVYGLTIRPMGFIASTSLFLMIGFWMLGERRPLYLIAVAVPLVVLFWVLMTQGLDVFINLLFVMMGCLAGTFIGMLPGLGPMSAIALMIPIAATLDPSAGIILMAAVYYGAIFGGSTSSILINAPGVASTVATSFDGYPMAKSGKAGKALAIAAYSSFSGGVIAALFLLVAAPFLASVSLSFQSTDYFALMVLGLVAVAAFAGKGDMAKALLMTVIGLMLSTVGTDQTQGVPRFTLGMIDLVDGISFLLLVMATFALSEALMAILKPKDDADRLKEKEASENLGSMAVSKAEVREMAPVIGRSSVLGFLIGVLPGAGATIASFLAYGTEQRLAGPEKGKQFGKGSVRGLAAPETANNAAATGSFVPLLTLGIPGSGTTAIMLGALIGYGIQPGPRLYIDQPEIFWSVIVSMWIGNIVLLILNLPLIPYIARVLAIPSRFLLPLILFFSLIGVYFVSFNTFDIQLMVLFAIAAVILRMLDFPMAPMILGFILGGMMEENLRRALLINNDSWSFLWERPLTLTILIIAALCLVAPFLTGKIRDDGVKATALALAIGAAGGALAFAASFPAPWLTGPALFVTLASLAGLRLAIPNGLRNAIFTIIGMTIGAGVTPDMVATAAQWPVSILIVLVAMVVIMALGALLLERGFGYDRGTALLGAAPGHLSFVLSLSTTVKADLPAISIIQSTRVLVLTLAVPFVASAITDRPMQDALPDGVAMTAPVLVGTALAAIAAALLFQRLRVPAAFLLGGMFASSVGHLTEAGPGLVPFWLSIPAFVTMGTLIGTRFSGVSLALIRKAAGAALAFTALAGTVAVLAGLVAMALLDVPLVQALVAYAPGGLEAMAAMALLLGVNPAFVAAHHVARLLFLTVLIPLAMQRVVRPAPGDAGVIKVEVPGSGDLARQLGADPELNEKRMGVSFLAQNSGKRSVTVNLKSDAGKAVFEKLVATADVVVENFRPGVMDRLGVGYGRLKAIRPDLVYCAISGFGQDGPLKSLPAYDQIIQGMSGVMSITGAPDTAPYRVGYPIADTIGGLTAAFAISAALANKTDQRGRFIDVSMLESVIATMGWVVSNFLMAGRTPAPMGNDNFTASPSGTFQTGNGPINIAANKQEQFEAVCRAAGRSDLIADPRFARRQDRLANRAALTAELEAAFAGKSAAEWRADLNAAGVPAGEVFSVPDILAHPQIAERGMIGGFADAPGVGRDVKLARTGIKLDGEAPSTATPPPELGADTGPAGDDKSAQWWSTAIIDMKPGEIRYRGYAIEELIGNVGFVEMIWLMLRGDLPTKPQAALLDAVLMSAVDHGPQAPSIAIARMAATCGVGLNNAMASALNTLGDVHGGAGEQAVAHYQAIAARVEDGADVPDATRAELDAFTDAGGKHVPGFGHRFHPVDPRAPRLLELVDEAAANGDVTGRFAEIGRAVEDELMRRKGKRIPMNIDGATAVIYAELGFPAPLARGLFCLSRSVGILAHAWEQTGEGSTADAGGQDMRRLCNLTAMADSQTDREGIIGRGSRPNDDAGVPGRTDEARMPDLKRTALYELHQELGAKMVPFAGYEMPVQYPPGVMKEHLHTRRAAGLFDVSHMGQVIVRGADAAAQLETLVPASLAGLGESRQRYGLFTNDDGGILDDLMIANRGDHLFLVVNAACKDADIAHMRANLSCPVEVVDDRALLALQGPAAEAVLTDIVPGVSAMRFMDVIVTDSAFGEVWISRSGYTGEDGFEVSVADDQAVALARALLASDDVEPVGLGARDSLRLEAGLCLYGNDIDTGTSPVEAGLSWSIQKVRRTGGDRAGGFPGAERILSELDNGAARRRVGLLPEGRAPMRDGTPLFDSETADKPVGHVTSGAFGPTVERSCAMKFTEEHEWLRADGDVFVVGITEYAAEQLGDVVFVELPEDGSDVKKDDEIVVIESVKVASDIKAPLDGTIVAVNEKLADAPALVNEDPLGEGWFFKMRIDDASAVEALMDEAAYKEMVEMLKTVGADSLDALIDETVPEGRLEALLNYQTMVTDLTGLAVANASLLDEALDAETVFGAVFQYPGTYGDLRDFGVEMNALHKHKAIGIVIADPMALLLLKEPGAMGADIAVGSTQRFGVPMGFGGPHAAYIACTDALKRALPGRIVGVSIDSHGNQAYRLSLQTREQHIRREKATSNVCTAQALLAVMASFYAVFHGPKGLKAIAQRIHRKTAFVADTLREAGFDVEQDAFFDTITVNAGAMQGVIIQAARDRRINLRRIEGGRIGITLDETTRPETIDRLLGAFGVTGGDLAAYSAVCLPTALLRQTDYLTHPIFHLNRAETEMMRYMRRLADRDLALDRAMIPLGSCTMKLNAAAEMMAVTWPEFSNIHPLAPADQTEGYRELIGDLAEKLCVITGYDAMSMQPNSGAQGEYAGLMTIRAWHKSRGDTDRDICLIPISAHGTNPASAHMAGMEVVVVKSSGNGDIDIDDFRAKATEAGDRLAACMITYPSTHGVFEETVREICAITHEHGGQVYLDGANLNAMVGLSKPGEIGADVSHLNLHKTFCIPHGGGGPGMGPIGVKAHLAPFLPGDPVGGDGAVSAAAFGSALILPISWAYIQMMGGDGLTQATKVAILNANYIAKRLERGYGILFKGKAGRIAHECILDTRPFADSAKVNVDDIAKRLIDSGFHAPTMSWPVAGTLMVEPTESETKAELDRFCEAMLSIRDEIAQIESGAMDAANNPLKNAPHTTADLIAEWDRPYSREVGCFPPGSFQVDKYWPPVGRVDNAYGDRNLVCTCPPVAEYQDAAE</sequence>
<dbReference type="InterPro" id="IPR049315">
    <property type="entry name" value="GDC-P_N"/>
</dbReference>
<evidence type="ECO:0000313" key="18">
    <source>
        <dbReference type="EMBL" id="CAJ1391721.1"/>
    </source>
</evidence>
<dbReference type="GO" id="GO:0005829">
    <property type="term" value="C:cytosol"/>
    <property type="evidence" value="ECO:0007669"/>
    <property type="project" value="TreeGrafter"/>
</dbReference>
<evidence type="ECO:0000256" key="16">
    <source>
        <dbReference type="SAM" id="SignalP"/>
    </source>
</evidence>
<dbReference type="CDD" id="cd06848">
    <property type="entry name" value="GCS_H"/>
    <property type="match status" value="1"/>
</dbReference>
<dbReference type="SUPFAM" id="SSF103025">
    <property type="entry name" value="Folate-binding domain"/>
    <property type="match status" value="1"/>
</dbReference>
<dbReference type="Proteomes" id="UP001178507">
    <property type="component" value="Unassembled WGS sequence"/>
</dbReference>
<dbReference type="Gene3D" id="1.10.580.10">
    <property type="entry name" value="Citrate Synthase, domain 1"/>
    <property type="match status" value="2"/>
</dbReference>
<dbReference type="InterPro" id="IPR002823">
    <property type="entry name" value="DUF112_TM"/>
</dbReference>
<feature type="transmembrane region" description="Helical" evidence="15">
    <location>
        <begin position="761"/>
        <end position="782"/>
    </location>
</feature>
<accession>A0AA36N239</accession>
<dbReference type="InterPro" id="IPR003016">
    <property type="entry name" value="2-oxoA_DH_lipoyl-BS"/>
</dbReference>
<feature type="transmembrane region" description="Helical" evidence="15">
    <location>
        <begin position="855"/>
        <end position="882"/>
    </location>
</feature>
<feature type="transmembrane region" description="Helical" evidence="15">
    <location>
        <begin position="387"/>
        <end position="412"/>
    </location>
</feature>
<dbReference type="SUPFAM" id="SSF48256">
    <property type="entry name" value="Citrate synthase"/>
    <property type="match status" value="1"/>
</dbReference>
<feature type="transmembrane region" description="Helical" evidence="15">
    <location>
        <begin position="1134"/>
        <end position="1150"/>
    </location>
</feature>
<dbReference type="InterPro" id="IPR007820">
    <property type="entry name" value="AbrB_fam"/>
</dbReference>
<feature type="transmembrane region" description="Helical" evidence="15">
    <location>
        <begin position="578"/>
        <end position="594"/>
    </location>
</feature>
<dbReference type="InterPro" id="IPR006223">
    <property type="entry name" value="GcvT"/>
</dbReference>
<dbReference type="Gene3D" id="1.10.230.10">
    <property type="entry name" value="Cytochrome P450-Terp, domain 2"/>
    <property type="match status" value="1"/>
</dbReference>